<gene>
    <name evidence="1" type="ORF">A3D34_02070</name>
</gene>
<sequence length="74" mass="9113">MEENFDSEKTQEMPVLNLEEVLKDEIKKLKEKEERYKKLLFLMHRSKEQQEEFEKISDEIIKVKHNIANIEKHR</sequence>
<evidence type="ECO:0000313" key="2">
    <source>
        <dbReference type="Proteomes" id="UP000179183"/>
    </source>
</evidence>
<accession>A0A1G2HYN4</accession>
<protein>
    <submittedName>
        <fullName evidence="1">Uncharacterized protein</fullName>
    </submittedName>
</protein>
<name>A0A1G2HYN4_9BACT</name>
<dbReference type="Proteomes" id="UP000179183">
    <property type="component" value="Unassembled WGS sequence"/>
</dbReference>
<dbReference type="EMBL" id="MHOQ01000017">
    <property type="protein sequence ID" value="OGZ66928.1"/>
    <property type="molecule type" value="Genomic_DNA"/>
</dbReference>
<proteinExistence type="predicted"/>
<comment type="caution">
    <text evidence="1">The sequence shown here is derived from an EMBL/GenBank/DDBJ whole genome shotgun (WGS) entry which is preliminary data.</text>
</comment>
<reference evidence="1 2" key="1">
    <citation type="journal article" date="2016" name="Nat. Commun.">
        <title>Thousands of microbial genomes shed light on interconnected biogeochemical processes in an aquifer system.</title>
        <authorList>
            <person name="Anantharaman K."/>
            <person name="Brown C.T."/>
            <person name="Hug L.A."/>
            <person name="Sharon I."/>
            <person name="Castelle C.J."/>
            <person name="Probst A.J."/>
            <person name="Thomas B.C."/>
            <person name="Singh A."/>
            <person name="Wilkins M.J."/>
            <person name="Karaoz U."/>
            <person name="Brodie E.L."/>
            <person name="Williams K.H."/>
            <person name="Hubbard S.S."/>
            <person name="Banfield J.F."/>
        </authorList>
    </citation>
    <scope>NUCLEOTIDE SEQUENCE [LARGE SCALE GENOMIC DNA]</scope>
</reference>
<organism evidence="1 2">
    <name type="scientific">Candidatus Staskawiczbacteria bacterium RIFCSPHIGHO2_02_FULL_33_16</name>
    <dbReference type="NCBI Taxonomy" id="1802204"/>
    <lineage>
        <taxon>Bacteria</taxon>
        <taxon>Candidatus Staskawicziibacteriota</taxon>
    </lineage>
</organism>
<evidence type="ECO:0000313" key="1">
    <source>
        <dbReference type="EMBL" id="OGZ66928.1"/>
    </source>
</evidence>
<dbReference type="AlphaFoldDB" id="A0A1G2HYN4"/>